<dbReference type="PANTHER" id="PTHR47012:SF3">
    <property type="entry name" value="LAMIN TAIL DOMAIN CONTAINING 1"/>
    <property type="match status" value="1"/>
</dbReference>
<feature type="region of interest" description="Disordered" evidence="4">
    <location>
        <begin position="138"/>
        <end position="158"/>
    </location>
</feature>
<dbReference type="PANTHER" id="PTHR47012">
    <property type="entry name" value="LAMIN TAIL DOMAIN-CONTAINING PROTEIN 1"/>
    <property type="match status" value="1"/>
</dbReference>
<name>I7FRP5_NEMVE</name>
<dbReference type="Gene3D" id="1.20.5.170">
    <property type="match status" value="1"/>
</dbReference>
<feature type="coiled-coil region" evidence="3">
    <location>
        <begin position="257"/>
        <end position="347"/>
    </location>
</feature>
<dbReference type="SMART" id="SM01391">
    <property type="entry name" value="Filament"/>
    <property type="match status" value="1"/>
</dbReference>
<dbReference type="InterPro" id="IPR001322">
    <property type="entry name" value="Lamin_tail_dom"/>
</dbReference>
<evidence type="ECO:0000256" key="3">
    <source>
        <dbReference type="SAM" id="Coils"/>
    </source>
</evidence>
<dbReference type="InterPro" id="IPR036415">
    <property type="entry name" value="Lamin_tail_dom_sf"/>
</dbReference>
<evidence type="ECO:0000259" key="5">
    <source>
        <dbReference type="PROSITE" id="PS51841"/>
    </source>
</evidence>
<dbReference type="GO" id="GO:0005882">
    <property type="term" value="C:intermediate filament"/>
    <property type="evidence" value="ECO:0007669"/>
    <property type="project" value="UniProtKB-KW"/>
</dbReference>
<evidence type="ECO:0000256" key="2">
    <source>
        <dbReference type="ARBA" id="ARBA00023054"/>
    </source>
</evidence>
<accession>I7FRP5</accession>
<organism evidence="6">
    <name type="scientific">Nematostella vectensis</name>
    <name type="common">Starlet sea anemone</name>
    <dbReference type="NCBI Taxonomy" id="45351"/>
    <lineage>
        <taxon>Eukaryota</taxon>
        <taxon>Metazoa</taxon>
        <taxon>Cnidaria</taxon>
        <taxon>Anthozoa</taxon>
        <taxon>Hexacorallia</taxon>
        <taxon>Actiniaria</taxon>
        <taxon>Edwardsiidae</taxon>
        <taxon>Nematostella</taxon>
    </lineage>
</organism>
<reference evidence="6" key="1">
    <citation type="journal article" date="2012" name="Eur. J. Cell Biol.">
        <title>Genes encoding cytoplasmic intermediate filament proteins of vertebrates revisited: identification of a cytoplasmic intermediate filament protein in the sea anemone Nematostella.</title>
        <authorList>
            <person name="Zimek A."/>
            <person name="Thiering S."/>
            <person name="Weber K."/>
            <person name="Magin T.M."/>
        </authorList>
    </citation>
    <scope>NUCLEOTIDE SEQUENCE</scope>
</reference>
<feature type="compositionally biased region" description="Polar residues" evidence="4">
    <location>
        <begin position="670"/>
        <end position="680"/>
    </location>
</feature>
<dbReference type="Pfam" id="PF00932">
    <property type="entry name" value="LTD"/>
    <property type="match status" value="1"/>
</dbReference>
<dbReference type="SUPFAM" id="SSF74853">
    <property type="entry name" value="Lamin A/C globular tail domain"/>
    <property type="match status" value="1"/>
</dbReference>
<protein>
    <submittedName>
        <fullName evidence="6">Cytovec</fullName>
    </submittedName>
</protein>
<feature type="domain" description="LTD" evidence="5">
    <location>
        <begin position="473"/>
        <end position="591"/>
    </location>
</feature>
<dbReference type="OrthoDB" id="102442at2759"/>
<evidence type="ECO:0000256" key="1">
    <source>
        <dbReference type="ARBA" id="ARBA00022754"/>
    </source>
</evidence>
<dbReference type="GeneID" id="5511471"/>
<dbReference type="RefSeq" id="XP_048585198.1">
    <property type="nucleotide sequence ID" value="XM_048729241.1"/>
</dbReference>
<feature type="compositionally biased region" description="Basic and acidic residues" evidence="4">
    <location>
        <begin position="143"/>
        <end position="155"/>
    </location>
</feature>
<dbReference type="InterPro" id="IPR042840">
    <property type="entry name" value="LMNTD1"/>
</dbReference>
<dbReference type="InterPro" id="IPR039008">
    <property type="entry name" value="IF_rod_dom"/>
</dbReference>
<sequence length="760" mass="85356">MSQTTPILIPRYLEKDHLQSLNDRFANYISRVRQMREHNGRNETINFINTTKILEEEILALKAMYERQLEELRSKLDDVARDRTQQQMANAKNSALVAELQDKLGEETSNRKKVENALADAHRVIAEKEAQLQDARVTVTQHQNDHTDTRRDRDSLQSTLTQTQQALDTEMAARVDLQTLVNQLREKINFSQQLHEKELAEMRARLDEADRTLMLAEERLHEHDIIDENLSAMLAKVKLHSDHELRRFKEESEISHINSMNQLKVQLEAESKNLEVATDENIRMKAQLETLQSRIINADAKCASLEAQNASLIQALEMERQQAANTIKNLEGKLRELQEALMAKVRELGLAYNAHVPLDLELDAFATLLEAEERRLNLAMQNPTPLAPLRSRTWHSITTTTPSKITEIKRPASTLGIVPVSAVTTVRKPVTRPKTTSGTLSVSKSIPPRPSTEPITTSSPYRHSWSYVPNFVDYHSPTSSHTGNVRILEVNPDGNYVRLFNTSAHRDEEIGGYMIQQNVAGRPVTVFRFPPRTRLKALSHTTVWSAGSLSRHNPPSDFLWKEQHKWGTGPECTTILCKPNGQAMAWTTAAFPFGVPNQIPTRDTGPTSPRDSGEQLNNENTGPMSPRYKTPEPIPREIEGKPFSRPPTDPLHPHSVQSRVKAGGHDGMTVNPQSRSQTTRPDPAGATRTGGAPLRRYAGTSLPNDKDSSSKQTHGGTIRVVPATNFSSPSKQHQDRLANLSANHKVDFSPPAPRPYVATR</sequence>
<proteinExistence type="evidence at transcript level"/>
<keyword evidence="2 3" id="KW-0175">Coiled coil</keyword>
<keyword evidence="1" id="KW-0403">Intermediate filament</keyword>
<dbReference type="Gene3D" id="2.60.40.1260">
    <property type="entry name" value="Lamin Tail domain"/>
    <property type="match status" value="1"/>
</dbReference>
<dbReference type="EMBL" id="JQ823171">
    <property type="protein sequence ID" value="AFP25101.1"/>
    <property type="molecule type" value="mRNA"/>
</dbReference>
<evidence type="ECO:0000313" key="6">
    <source>
        <dbReference type="EMBL" id="AFP25101.1"/>
    </source>
</evidence>
<dbReference type="PROSITE" id="PS51841">
    <property type="entry name" value="LTD"/>
    <property type="match status" value="1"/>
</dbReference>
<feature type="coiled-coil region" evidence="3">
    <location>
        <begin position="181"/>
        <end position="219"/>
    </location>
</feature>
<feature type="region of interest" description="Disordered" evidence="4">
    <location>
        <begin position="594"/>
        <end position="760"/>
    </location>
</feature>
<dbReference type="HOGENOM" id="CLU_2078223_0_0_1"/>
<feature type="region of interest" description="Disordered" evidence="4">
    <location>
        <begin position="431"/>
        <end position="459"/>
    </location>
</feature>
<dbReference type="RefSeq" id="XP_048585199.1">
    <property type="nucleotide sequence ID" value="XM_048729242.1"/>
</dbReference>
<dbReference type="SUPFAM" id="SSF64593">
    <property type="entry name" value="Intermediate filament protein, coiled coil region"/>
    <property type="match status" value="2"/>
</dbReference>
<dbReference type="Pfam" id="PF00038">
    <property type="entry name" value="Filament"/>
    <property type="match status" value="1"/>
</dbReference>
<dbReference type="AlphaFoldDB" id="I7FRP5"/>
<feature type="compositionally biased region" description="Polar residues" evidence="4">
    <location>
        <begin position="598"/>
        <end position="623"/>
    </location>
</feature>
<dbReference type="RefSeq" id="XP_048585197.1">
    <property type="nucleotide sequence ID" value="XM_048729240.1"/>
</dbReference>
<feature type="compositionally biased region" description="Polar residues" evidence="4">
    <location>
        <begin position="433"/>
        <end position="444"/>
    </location>
</feature>
<dbReference type="Gene3D" id="1.20.5.1160">
    <property type="entry name" value="Vasodilator-stimulated phosphoprotein"/>
    <property type="match status" value="2"/>
</dbReference>
<evidence type="ECO:0000256" key="4">
    <source>
        <dbReference type="SAM" id="MobiDB-lite"/>
    </source>
</evidence>